<dbReference type="STRING" id="469383.Cwoe_1033"/>
<dbReference type="InterPro" id="IPR001017">
    <property type="entry name" value="DH_E1"/>
</dbReference>
<keyword evidence="6" id="KW-1185">Reference proteome</keyword>
<accession>D3FCJ3</accession>
<organism evidence="5 6">
    <name type="scientific">Conexibacter woesei (strain DSM 14684 / CCUG 47730 / CIP 108061 / JCM 11494 / NBRC 100937 / ID131577)</name>
    <dbReference type="NCBI Taxonomy" id="469383"/>
    <lineage>
        <taxon>Bacteria</taxon>
        <taxon>Bacillati</taxon>
        <taxon>Actinomycetota</taxon>
        <taxon>Thermoleophilia</taxon>
        <taxon>Solirubrobacterales</taxon>
        <taxon>Conexibacteraceae</taxon>
        <taxon>Conexibacter</taxon>
    </lineage>
</organism>
<evidence type="ECO:0000256" key="1">
    <source>
        <dbReference type="ARBA" id="ARBA00001964"/>
    </source>
</evidence>
<sequence>MTTKTEASRRPAGVSLEEQLDWLRTMLEIRFFEDHCHRLFARGLVRGSTHLCQGQEGIEVGACRALRVTDKMACTYRGHGAVLAKGAPLDRSFGEILGKGEGLCGGKGGSMHLTDLSVGAIGSFAIVGAHLPIVLGTAFAAQYEERDEVSLCFFGDGSTNIGGFHEALNMAAVWKLPAIFVCENNLYGEYSPLALTTPIERLADRAASYGMPGVQIDGNDIGVAYETVAEAVARARAGEGPTLIEALTYRQKGHSRSDPASYRPEGELERWLERDPITLLERALIDGGIEQARCDELRETAERTVDEALERAMSWPDPRPESRLEDVLA</sequence>
<dbReference type="PANTHER" id="PTHR11516">
    <property type="entry name" value="PYRUVATE DEHYDROGENASE E1 COMPONENT, ALPHA SUBUNIT BACTERIAL AND ORGANELLAR"/>
    <property type="match status" value="1"/>
</dbReference>
<evidence type="ECO:0000256" key="2">
    <source>
        <dbReference type="ARBA" id="ARBA00023002"/>
    </source>
</evidence>
<dbReference type="HOGENOM" id="CLU_029393_5_0_11"/>
<dbReference type="Proteomes" id="UP000008229">
    <property type="component" value="Chromosome"/>
</dbReference>
<dbReference type="AlphaFoldDB" id="D3FCJ3"/>
<dbReference type="EMBL" id="CP001854">
    <property type="protein sequence ID" value="ADB49466.1"/>
    <property type="molecule type" value="Genomic_DNA"/>
</dbReference>
<dbReference type="RefSeq" id="WP_012932519.1">
    <property type="nucleotide sequence ID" value="NC_013739.1"/>
</dbReference>
<name>D3FCJ3_CONWI</name>
<dbReference type="KEGG" id="cwo:Cwoe_1033"/>
<keyword evidence="2 5" id="KW-0560">Oxidoreductase</keyword>
<evidence type="ECO:0000259" key="4">
    <source>
        <dbReference type="Pfam" id="PF00676"/>
    </source>
</evidence>
<reference evidence="5 6" key="1">
    <citation type="journal article" date="2010" name="Stand. Genomic Sci.">
        <title>Complete genome sequence of Conexibacter woesei type strain (ID131577).</title>
        <authorList>
            <person name="Pukall R."/>
            <person name="Lapidus A."/>
            <person name="Glavina Del Rio T."/>
            <person name="Copeland A."/>
            <person name="Tice H."/>
            <person name="Cheng J.-F."/>
            <person name="Lucas S."/>
            <person name="Chen F."/>
            <person name="Nolan M."/>
            <person name="Bruce D."/>
            <person name="Goodwin L."/>
            <person name="Pitluck S."/>
            <person name="Mavromatis K."/>
            <person name="Ivanova N."/>
            <person name="Ovchinnikova G."/>
            <person name="Pati A."/>
            <person name="Chen A."/>
            <person name="Palaniappan K."/>
            <person name="Land M."/>
            <person name="Hauser L."/>
            <person name="Chang Y.-J."/>
            <person name="Jeffries C.D."/>
            <person name="Chain P."/>
            <person name="Meincke L."/>
            <person name="Sims D."/>
            <person name="Brettin T."/>
            <person name="Detter J.C."/>
            <person name="Rohde M."/>
            <person name="Goeker M."/>
            <person name="Bristow J."/>
            <person name="Eisen J.A."/>
            <person name="Markowitz V."/>
            <person name="Kyrpides N.C."/>
            <person name="Klenk H.-P."/>
            <person name="Hugenholtz P."/>
        </authorList>
    </citation>
    <scope>NUCLEOTIDE SEQUENCE [LARGE SCALE GENOMIC DNA]</scope>
    <source>
        <strain evidence="6">DSM 14684 / CIP 108061 / JCM 11494 / NBRC 100937 / ID131577</strain>
    </source>
</reference>
<feature type="domain" description="Dehydrogenase E1 component" evidence="4">
    <location>
        <begin position="26"/>
        <end position="320"/>
    </location>
</feature>
<evidence type="ECO:0000313" key="5">
    <source>
        <dbReference type="EMBL" id="ADB49466.1"/>
    </source>
</evidence>
<dbReference type="GO" id="GO:0000287">
    <property type="term" value="F:magnesium ion binding"/>
    <property type="evidence" value="ECO:0007669"/>
    <property type="project" value="UniProtKB-ARBA"/>
</dbReference>
<keyword evidence="5" id="KW-0670">Pyruvate</keyword>
<proteinExistence type="predicted"/>
<dbReference type="GO" id="GO:0006086">
    <property type="term" value="P:pyruvate decarboxylation to acetyl-CoA"/>
    <property type="evidence" value="ECO:0007669"/>
    <property type="project" value="TreeGrafter"/>
</dbReference>
<comment type="cofactor">
    <cofactor evidence="1">
        <name>thiamine diphosphate</name>
        <dbReference type="ChEBI" id="CHEBI:58937"/>
    </cofactor>
</comment>
<dbReference type="GO" id="GO:0004739">
    <property type="term" value="F:pyruvate dehydrogenase (acetyl-transferring) activity"/>
    <property type="evidence" value="ECO:0007669"/>
    <property type="project" value="UniProtKB-EC"/>
</dbReference>
<reference evidence="6" key="2">
    <citation type="submission" date="2010-01" db="EMBL/GenBank/DDBJ databases">
        <title>The complete genome of Conexibacter woesei DSM 14684.</title>
        <authorList>
            <consortium name="US DOE Joint Genome Institute (JGI-PGF)"/>
            <person name="Lucas S."/>
            <person name="Copeland A."/>
            <person name="Lapidus A."/>
            <person name="Glavina del Rio T."/>
            <person name="Dalin E."/>
            <person name="Tice H."/>
            <person name="Bruce D."/>
            <person name="Goodwin L."/>
            <person name="Pitluck S."/>
            <person name="Kyrpides N."/>
            <person name="Mavromatis K."/>
            <person name="Ivanova N."/>
            <person name="Mikhailova N."/>
            <person name="Chertkov O."/>
            <person name="Brettin T."/>
            <person name="Detter J.C."/>
            <person name="Han C."/>
            <person name="Larimer F."/>
            <person name="Land M."/>
            <person name="Hauser L."/>
            <person name="Markowitz V."/>
            <person name="Cheng J.-F."/>
            <person name="Hugenholtz P."/>
            <person name="Woyke T."/>
            <person name="Wu D."/>
            <person name="Pukall R."/>
            <person name="Steenblock K."/>
            <person name="Schneider S."/>
            <person name="Klenk H.-P."/>
            <person name="Eisen J.A."/>
        </authorList>
    </citation>
    <scope>NUCLEOTIDE SEQUENCE [LARGE SCALE GENOMIC DNA]</scope>
    <source>
        <strain evidence="6">DSM 14684 / CIP 108061 / JCM 11494 / NBRC 100937 / ID131577</strain>
    </source>
</reference>
<dbReference type="EC" id="1.2.4.1" evidence="5"/>
<dbReference type="SUPFAM" id="SSF52518">
    <property type="entry name" value="Thiamin diphosphate-binding fold (THDP-binding)"/>
    <property type="match status" value="1"/>
</dbReference>
<dbReference type="InterPro" id="IPR050642">
    <property type="entry name" value="PDH_E1_Alpha_Subunit"/>
</dbReference>
<dbReference type="CDD" id="cd02000">
    <property type="entry name" value="TPP_E1_PDC_ADC_BCADC"/>
    <property type="match status" value="1"/>
</dbReference>
<dbReference type="InterPro" id="IPR029061">
    <property type="entry name" value="THDP-binding"/>
</dbReference>
<dbReference type="Pfam" id="PF00676">
    <property type="entry name" value="E1_dh"/>
    <property type="match status" value="1"/>
</dbReference>
<keyword evidence="3" id="KW-0786">Thiamine pyrophosphate</keyword>
<evidence type="ECO:0000313" key="6">
    <source>
        <dbReference type="Proteomes" id="UP000008229"/>
    </source>
</evidence>
<dbReference type="PANTHER" id="PTHR11516:SF60">
    <property type="entry name" value="PYRUVATE DEHYDROGENASE E1 COMPONENT SUBUNIT ALPHA"/>
    <property type="match status" value="1"/>
</dbReference>
<dbReference type="Gene3D" id="3.40.50.970">
    <property type="match status" value="1"/>
</dbReference>
<dbReference type="OrthoDB" id="9766715at2"/>
<evidence type="ECO:0000256" key="3">
    <source>
        <dbReference type="ARBA" id="ARBA00023052"/>
    </source>
</evidence>
<dbReference type="eggNOG" id="COG1071">
    <property type="taxonomic scope" value="Bacteria"/>
</dbReference>
<protein>
    <submittedName>
        <fullName evidence="5">Pyruvate dehydrogenase (Acetyl-transferring)</fullName>
        <ecNumber evidence="5">1.2.4.1</ecNumber>
    </submittedName>
</protein>
<gene>
    <name evidence="5" type="ordered locus">Cwoe_1033</name>
</gene>